<gene>
    <name evidence="1" type="ORF">F2Q70_00000607</name>
</gene>
<reference evidence="1" key="1">
    <citation type="submission" date="2019-12" db="EMBL/GenBank/DDBJ databases">
        <title>Genome sequencing and annotation of Brassica cretica.</title>
        <authorList>
            <person name="Studholme D.J."/>
            <person name="Sarris P.F."/>
        </authorList>
    </citation>
    <scope>NUCLEOTIDE SEQUENCE</scope>
    <source>
        <strain evidence="1">PFS-102/07</strain>
        <tissue evidence="1">Leaf</tissue>
    </source>
</reference>
<sequence>MCSKPSTKQLLQLWHQIVSGGHSIRAICSTCFCNVVMLPIVPLSPDEIDGDLKDQSQPDKCNSIICTCLKAHDSDVPVRVSHNTKQIPCYFEPQRKGIRAGEEETISSLIWLTTIETALRTAPLIGMLTSRKFRNANHVIKAYRRTR</sequence>
<name>A0A8S9INK9_BRACR</name>
<comment type="caution">
    <text evidence="1">The sequence shown here is derived from an EMBL/GenBank/DDBJ whole genome shotgun (WGS) entry which is preliminary data.</text>
</comment>
<dbReference type="EMBL" id="QGKY02001015">
    <property type="protein sequence ID" value="KAF2571458.1"/>
    <property type="molecule type" value="Genomic_DNA"/>
</dbReference>
<proteinExistence type="predicted"/>
<protein>
    <submittedName>
        <fullName evidence="1">Uncharacterized protein</fullName>
    </submittedName>
</protein>
<evidence type="ECO:0000313" key="1">
    <source>
        <dbReference type="EMBL" id="KAF2571458.1"/>
    </source>
</evidence>
<organism evidence="1">
    <name type="scientific">Brassica cretica</name>
    <name type="common">Mustard</name>
    <dbReference type="NCBI Taxonomy" id="69181"/>
    <lineage>
        <taxon>Eukaryota</taxon>
        <taxon>Viridiplantae</taxon>
        <taxon>Streptophyta</taxon>
        <taxon>Embryophyta</taxon>
        <taxon>Tracheophyta</taxon>
        <taxon>Spermatophyta</taxon>
        <taxon>Magnoliopsida</taxon>
        <taxon>eudicotyledons</taxon>
        <taxon>Gunneridae</taxon>
        <taxon>Pentapetalae</taxon>
        <taxon>rosids</taxon>
        <taxon>malvids</taxon>
        <taxon>Brassicales</taxon>
        <taxon>Brassicaceae</taxon>
        <taxon>Brassiceae</taxon>
        <taxon>Brassica</taxon>
    </lineage>
</organism>
<dbReference type="AlphaFoldDB" id="A0A8S9INK9"/>
<accession>A0A8S9INK9</accession>